<dbReference type="PANTHER" id="PTHR46383">
    <property type="entry name" value="ASPARTATE AMINOTRANSFERASE"/>
    <property type="match status" value="1"/>
</dbReference>
<dbReference type="CDD" id="cd00609">
    <property type="entry name" value="AAT_like"/>
    <property type="match status" value="1"/>
</dbReference>
<gene>
    <name evidence="9" type="ORF">JCR33_17880</name>
</gene>
<dbReference type="AlphaFoldDB" id="A0A934MEJ3"/>
<evidence type="ECO:0000256" key="2">
    <source>
        <dbReference type="ARBA" id="ARBA00007441"/>
    </source>
</evidence>
<dbReference type="InterPro" id="IPR015424">
    <property type="entry name" value="PyrdxlP-dep_Trfase"/>
</dbReference>
<dbReference type="Gene3D" id="3.90.1150.10">
    <property type="entry name" value="Aspartate Aminotransferase, domain 1"/>
    <property type="match status" value="1"/>
</dbReference>
<organism evidence="9 10">
    <name type="scientific">Acuticoccus mangrovi</name>
    <dbReference type="NCBI Taxonomy" id="2796142"/>
    <lineage>
        <taxon>Bacteria</taxon>
        <taxon>Pseudomonadati</taxon>
        <taxon>Pseudomonadota</taxon>
        <taxon>Alphaproteobacteria</taxon>
        <taxon>Hyphomicrobiales</taxon>
        <taxon>Amorphaceae</taxon>
        <taxon>Acuticoccus</taxon>
    </lineage>
</organism>
<evidence type="ECO:0000256" key="4">
    <source>
        <dbReference type="ARBA" id="ARBA00022576"/>
    </source>
</evidence>
<keyword evidence="5" id="KW-0808">Transferase</keyword>
<comment type="similarity">
    <text evidence="2">Belongs to the class-I pyridoxal-phosphate-dependent aminotransferase family.</text>
</comment>
<dbReference type="Gene3D" id="3.40.640.10">
    <property type="entry name" value="Type I PLP-dependent aspartate aminotransferase-like (Major domain)"/>
    <property type="match status" value="1"/>
</dbReference>
<feature type="domain" description="Aminotransferase class I/classII large" evidence="8">
    <location>
        <begin position="37"/>
        <end position="383"/>
    </location>
</feature>
<evidence type="ECO:0000256" key="5">
    <source>
        <dbReference type="ARBA" id="ARBA00022679"/>
    </source>
</evidence>
<dbReference type="InterPro" id="IPR004839">
    <property type="entry name" value="Aminotransferase_I/II_large"/>
</dbReference>
<dbReference type="PANTHER" id="PTHR46383:SF1">
    <property type="entry name" value="ASPARTATE AMINOTRANSFERASE"/>
    <property type="match status" value="1"/>
</dbReference>
<protein>
    <recommendedName>
        <fullName evidence="3">aspartate transaminase</fullName>
        <ecNumber evidence="3">2.6.1.1</ecNumber>
    </recommendedName>
</protein>
<keyword evidence="6" id="KW-0663">Pyridoxal phosphate</keyword>
<dbReference type="GO" id="GO:0006520">
    <property type="term" value="P:amino acid metabolic process"/>
    <property type="evidence" value="ECO:0007669"/>
    <property type="project" value="InterPro"/>
</dbReference>
<dbReference type="GO" id="GO:0030170">
    <property type="term" value="F:pyridoxal phosphate binding"/>
    <property type="evidence" value="ECO:0007669"/>
    <property type="project" value="InterPro"/>
</dbReference>
<dbReference type="EMBL" id="JAEKJA010000018">
    <property type="protein sequence ID" value="MBJ3777582.1"/>
    <property type="molecule type" value="Genomic_DNA"/>
</dbReference>
<dbReference type="Proteomes" id="UP000609531">
    <property type="component" value="Unassembled WGS sequence"/>
</dbReference>
<comment type="caution">
    <text evidence="9">The sequence shown here is derived from an EMBL/GenBank/DDBJ whole genome shotgun (WGS) entry which is preliminary data.</text>
</comment>
<comment type="cofactor">
    <cofactor evidence="1">
        <name>pyridoxal 5'-phosphate</name>
        <dbReference type="ChEBI" id="CHEBI:597326"/>
    </cofactor>
</comment>
<evidence type="ECO:0000259" key="8">
    <source>
        <dbReference type="Pfam" id="PF00155"/>
    </source>
</evidence>
<evidence type="ECO:0000313" key="9">
    <source>
        <dbReference type="EMBL" id="MBJ3777582.1"/>
    </source>
</evidence>
<reference evidence="9" key="1">
    <citation type="submission" date="2020-12" db="EMBL/GenBank/DDBJ databases">
        <title>Bacterial taxonomy.</title>
        <authorList>
            <person name="Pan X."/>
        </authorList>
    </citation>
    <scope>NUCLEOTIDE SEQUENCE</scope>
    <source>
        <strain evidence="9">B2012</strain>
    </source>
</reference>
<dbReference type="NCBIfam" id="NF004770">
    <property type="entry name" value="PRK06108.1"/>
    <property type="match status" value="1"/>
</dbReference>
<dbReference type="RefSeq" id="WP_198883490.1">
    <property type="nucleotide sequence ID" value="NZ_JAEKJA010000018.1"/>
</dbReference>
<keyword evidence="4 9" id="KW-0032">Aminotransferase</keyword>
<dbReference type="InterPro" id="IPR015422">
    <property type="entry name" value="PyrdxlP-dep_Trfase_small"/>
</dbReference>
<name>A0A934MEJ3_9HYPH</name>
<evidence type="ECO:0000313" key="10">
    <source>
        <dbReference type="Proteomes" id="UP000609531"/>
    </source>
</evidence>
<dbReference type="GO" id="GO:0004069">
    <property type="term" value="F:L-aspartate:2-oxoglutarate aminotransferase activity"/>
    <property type="evidence" value="ECO:0007669"/>
    <property type="project" value="UniProtKB-EC"/>
</dbReference>
<dbReference type="EC" id="2.6.1.1" evidence="3"/>
<dbReference type="InterPro" id="IPR015421">
    <property type="entry name" value="PyrdxlP-dep_Trfase_major"/>
</dbReference>
<dbReference type="InterPro" id="IPR050596">
    <property type="entry name" value="AspAT/PAT-like"/>
</dbReference>
<sequence>MSDLLAAVTTAARATPVSGIISAVNHGRDKPGLIPLWAGEGDLPTPRIIAEAAAKALYDGATFYTHQRGIPPLREALAAYYERQYGRPFDPDTFFLAGSGMQAIQIAIALSVGAGGEILVPTPAWPNVTGAASVIGATAVPVAMREEGGRWHLAVEDLAAAITPATRAIFLNSPANPTGWTADLATLQAILELARARGLWIIADEIYARFVWTGAPRAPSFLDIAEPDEKILYVNTFSKNWAMTGWRMGWLHAPLALKQTIENLIQYSTSGVAEFMQRAGVVALEESEWFVKRSIERARRGREVVSAAFAGNNRVTFAPPDGAFYAFFRVDGLGSSREAAFRLIDEALVGTAPGTAFGGIGEGFVRICFLRSEDSLTQAMQRITRFLDN</sequence>
<accession>A0A934MEJ3</accession>
<evidence type="ECO:0000256" key="7">
    <source>
        <dbReference type="ARBA" id="ARBA00049185"/>
    </source>
</evidence>
<evidence type="ECO:0000256" key="3">
    <source>
        <dbReference type="ARBA" id="ARBA00012753"/>
    </source>
</evidence>
<dbReference type="SUPFAM" id="SSF53383">
    <property type="entry name" value="PLP-dependent transferases"/>
    <property type="match status" value="1"/>
</dbReference>
<keyword evidence="10" id="KW-1185">Reference proteome</keyword>
<comment type="catalytic activity">
    <reaction evidence="7">
        <text>L-aspartate + 2-oxoglutarate = oxaloacetate + L-glutamate</text>
        <dbReference type="Rhea" id="RHEA:21824"/>
        <dbReference type="ChEBI" id="CHEBI:16452"/>
        <dbReference type="ChEBI" id="CHEBI:16810"/>
        <dbReference type="ChEBI" id="CHEBI:29985"/>
        <dbReference type="ChEBI" id="CHEBI:29991"/>
        <dbReference type="EC" id="2.6.1.1"/>
    </reaction>
</comment>
<proteinExistence type="inferred from homology"/>
<evidence type="ECO:0000256" key="6">
    <source>
        <dbReference type="ARBA" id="ARBA00022898"/>
    </source>
</evidence>
<dbReference type="Pfam" id="PF00155">
    <property type="entry name" value="Aminotran_1_2"/>
    <property type="match status" value="1"/>
</dbReference>
<evidence type="ECO:0000256" key="1">
    <source>
        <dbReference type="ARBA" id="ARBA00001933"/>
    </source>
</evidence>